<dbReference type="UniPathway" id="UPA00703">
    <property type="reaction ID" value="UER00720"/>
</dbReference>
<dbReference type="Pfam" id="PF20658">
    <property type="entry name" value="MSG_insertion"/>
    <property type="match status" value="1"/>
</dbReference>
<keyword evidence="4 11" id="KW-0816">Tricarboxylic acid cycle</keyword>
<feature type="binding site" evidence="11">
    <location>
        <position position="459"/>
    </location>
    <ligand>
        <name>Mg(2+)</name>
        <dbReference type="ChEBI" id="CHEBI:18420"/>
    </ligand>
</feature>
<comment type="caution">
    <text evidence="11">Lacks conserved residue(s) required for the propagation of feature annotation.</text>
</comment>
<dbReference type="GO" id="GO:0006099">
    <property type="term" value="P:tricarboxylic acid cycle"/>
    <property type="evidence" value="ECO:0007669"/>
    <property type="project" value="UniProtKB-KW"/>
</dbReference>
<evidence type="ECO:0000259" key="16">
    <source>
        <dbReference type="Pfam" id="PF20656"/>
    </source>
</evidence>
<proteinExistence type="inferred from homology"/>
<feature type="binding site" evidence="11">
    <location>
        <position position="431"/>
    </location>
    <ligand>
        <name>glyoxylate</name>
        <dbReference type="ChEBI" id="CHEBI:36655"/>
    </ligand>
</feature>
<dbReference type="Proteomes" id="UP000199058">
    <property type="component" value="Unassembled WGS sequence"/>
</dbReference>
<dbReference type="CDD" id="cd00728">
    <property type="entry name" value="malate_synt_G"/>
    <property type="match status" value="1"/>
</dbReference>
<evidence type="ECO:0000256" key="2">
    <source>
        <dbReference type="ARBA" id="ARBA00022435"/>
    </source>
</evidence>
<dbReference type="AlphaFoldDB" id="A0A1I1JR07"/>
<evidence type="ECO:0000256" key="14">
    <source>
        <dbReference type="RuleBase" id="RU003572"/>
    </source>
</evidence>
<feature type="domain" description="Malate synthase C-terminal" evidence="18">
    <location>
        <begin position="590"/>
        <end position="688"/>
    </location>
</feature>
<dbReference type="InterPro" id="IPR048356">
    <property type="entry name" value="MS_N"/>
</dbReference>
<name>A0A1I1JR07_9GAMM</name>
<dbReference type="InterPro" id="IPR044856">
    <property type="entry name" value="Malate_synth_C_sf"/>
</dbReference>
<dbReference type="STRING" id="1122252.SAMN05660443_2792"/>
<evidence type="ECO:0000256" key="7">
    <source>
        <dbReference type="ARBA" id="ARBA00022842"/>
    </source>
</evidence>
<feature type="binding site" evidence="11">
    <location>
        <begin position="456"/>
        <end position="459"/>
    </location>
    <ligand>
        <name>glyoxylate</name>
        <dbReference type="ChEBI" id="CHEBI:36655"/>
    </ligand>
</feature>
<evidence type="ECO:0000256" key="6">
    <source>
        <dbReference type="ARBA" id="ARBA00022723"/>
    </source>
</evidence>
<comment type="subunit">
    <text evidence="11">Monomer.</text>
</comment>
<evidence type="ECO:0000313" key="19">
    <source>
        <dbReference type="EMBL" id="SFC47810.1"/>
    </source>
</evidence>
<evidence type="ECO:0000259" key="18">
    <source>
        <dbReference type="Pfam" id="PF20659"/>
    </source>
</evidence>
<dbReference type="Gene3D" id="3.20.20.360">
    <property type="entry name" value="Malate synthase, domain 3"/>
    <property type="match status" value="2"/>
</dbReference>
<feature type="domain" description="Malate synthase TIM barrel" evidence="15">
    <location>
        <begin position="336"/>
        <end position="577"/>
    </location>
</feature>
<comment type="catalytic activity">
    <reaction evidence="9 11 14">
        <text>glyoxylate + acetyl-CoA + H2O = (S)-malate + CoA + H(+)</text>
        <dbReference type="Rhea" id="RHEA:18181"/>
        <dbReference type="ChEBI" id="CHEBI:15377"/>
        <dbReference type="ChEBI" id="CHEBI:15378"/>
        <dbReference type="ChEBI" id="CHEBI:15589"/>
        <dbReference type="ChEBI" id="CHEBI:36655"/>
        <dbReference type="ChEBI" id="CHEBI:57287"/>
        <dbReference type="ChEBI" id="CHEBI:57288"/>
        <dbReference type="EC" id="2.3.3.9"/>
    </reaction>
</comment>
<organism evidence="19 20">
    <name type="scientific">Marinospirillum celere</name>
    <dbReference type="NCBI Taxonomy" id="1122252"/>
    <lineage>
        <taxon>Bacteria</taxon>
        <taxon>Pseudomonadati</taxon>
        <taxon>Pseudomonadota</taxon>
        <taxon>Gammaproteobacteria</taxon>
        <taxon>Oceanospirillales</taxon>
        <taxon>Oceanospirillaceae</taxon>
        <taxon>Marinospirillum</taxon>
    </lineage>
</organism>
<comment type="cofactor">
    <cofactor evidence="1 11">
        <name>Mg(2+)</name>
        <dbReference type="ChEBI" id="CHEBI:18420"/>
    </cofactor>
</comment>
<keyword evidence="6 11" id="KW-0479">Metal-binding</keyword>
<dbReference type="InterPro" id="IPR048355">
    <property type="entry name" value="MS_C"/>
</dbReference>
<dbReference type="GO" id="GO:0009436">
    <property type="term" value="P:glyoxylate catabolic process"/>
    <property type="evidence" value="ECO:0007669"/>
    <property type="project" value="TreeGrafter"/>
</dbReference>
<feature type="binding site" evidence="11">
    <location>
        <position position="431"/>
    </location>
    <ligand>
        <name>Mg(2+)</name>
        <dbReference type="ChEBI" id="CHEBI:18420"/>
    </ligand>
</feature>
<dbReference type="HAMAP" id="MF_00641">
    <property type="entry name" value="Malate_synth_G"/>
    <property type="match status" value="1"/>
</dbReference>
<evidence type="ECO:0000313" key="20">
    <source>
        <dbReference type="Proteomes" id="UP000199058"/>
    </source>
</evidence>
<evidence type="ECO:0000259" key="17">
    <source>
        <dbReference type="Pfam" id="PF20658"/>
    </source>
</evidence>
<dbReference type="InterPro" id="IPR006253">
    <property type="entry name" value="Malate_synthG"/>
</dbReference>
<dbReference type="PANTHER" id="PTHR42739:SF1">
    <property type="entry name" value="MALATE SYNTHASE G"/>
    <property type="match status" value="1"/>
</dbReference>
<evidence type="ECO:0000256" key="1">
    <source>
        <dbReference type="ARBA" id="ARBA00001946"/>
    </source>
</evidence>
<dbReference type="GO" id="GO:0000287">
    <property type="term" value="F:magnesium ion binding"/>
    <property type="evidence" value="ECO:0007669"/>
    <property type="project" value="TreeGrafter"/>
</dbReference>
<feature type="binding site" evidence="11">
    <location>
        <position position="540"/>
    </location>
    <ligand>
        <name>acetyl-CoA</name>
        <dbReference type="ChEBI" id="CHEBI:57288"/>
    </ligand>
</feature>
<comment type="subcellular location">
    <subcellularLocation>
        <location evidence="11 14">Cytoplasm</location>
    </subcellularLocation>
</comment>
<accession>A0A1I1JR07</accession>
<dbReference type="InterPro" id="IPR046363">
    <property type="entry name" value="MS_N_TIM-barrel_dom"/>
</dbReference>
<dbReference type="InterPro" id="IPR048357">
    <property type="entry name" value="MSG_insertion"/>
</dbReference>
<feature type="binding site" evidence="11">
    <location>
        <position position="312"/>
    </location>
    <ligand>
        <name>acetyl-CoA</name>
        <dbReference type="ChEBI" id="CHEBI:57288"/>
    </ligand>
</feature>
<evidence type="ECO:0000256" key="8">
    <source>
        <dbReference type="ARBA" id="ARBA00023097"/>
    </source>
</evidence>
<dbReference type="FunFam" id="3.20.20.360:FF:000002">
    <property type="entry name" value="Malate synthase G"/>
    <property type="match status" value="1"/>
</dbReference>
<dbReference type="OrthoDB" id="9762054at2"/>
<dbReference type="Pfam" id="PF20656">
    <property type="entry name" value="MS_N"/>
    <property type="match status" value="1"/>
</dbReference>
<dbReference type="InterPro" id="IPR001465">
    <property type="entry name" value="Malate_synthase_TIM"/>
</dbReference>
<dbReference type="Gene3D" id="1.20.1220.12">
    <property type="entry name" value="Malate synthase, domain III"/>
    <property type="match status" value="1"/>
</dbReference>
<dbReference type="InterPro" id="IPR011076">
    <property type="entry name" value="Malate_synth_sf"/>
</dbReference>
<dbReference type="SUPFAM" id="SSF51645">
    <property type="entry name" value="Malate synthase G"/>
    <property type="match status" value="1"/>
</dbReference>
<evidence type="ECO:0000256" key="5">
    <source>
        <dbReference type="ARBA" id="ARBA00022679"/>
    </source>
</evidence>
<dbReference type="GO" id="GO:0006097">
    <property type="term" value="P:glyoxylate cycle"/>
    <property type="evidence" value="ECO:0007669"/>
    <property type="project" value="UniProtKB-UniRule"/>
</dbReference>
<sequence>MTDRVQAGDLQVAKELYDFINTQAIPGSGVTSEAFWAGLDKLVHELAPRNRELLQKRDELQKKIDTWHQENQGQFDFAAYKNFLKEIGYLQPEGDSFQATTSKVDTEIAEQAGPQLVVPITNARFALNAANARWGSLYDALYGTDALPEDDGAQKGPGYNPVRGEKVIAFARDFLDQSAPLAKDSHKNATGYVVADGQLQVSLKDGSTTSLKDPAQLQGFTGEASAPSGVLLQHHGLHFEIQIDRNHHIGQTDAAGVKDLLMEAALTAIMDCEDSVAAVDAEDKVLAYGNWLGLMKGDLAEDVSKGGKTFTRTMNPDREYTTPDGGKLSLHGRSLMFVRNVGHLMTNPAILLKDGSEIPEGILDCAVTSLAAKHDLLGKGKLSNSRTGSVYIVKPKMHGPEEVAFSNELFAKVEDLLGLERFTLKMGIMDEERRTTVNLKECIRAAKERVVFINTGFLDRTGDEMRTSMEAGPMIRKGDMKTSAWIQAYEQWNVDIGLECGLKGRAQIGKGMWAMPDLMGEMLKQKIGHPKSGANTAWVPSPTAAALHALHYHQVNVAEVQEKLKSRERASLDDILTIPVAENPSWSAEEIQQELDNNAQGILGYVVRWVDQGVGCSKVPDINNVGLMEDRATLRISSQHIANWLRHGICSKEQVIETLQRMAKVVDGQNAGDPAYQPMHGNFEQSVAFQAALELVLEGCAQPSGYTEPVLHRRRLELKANQA</sequence>
<dbReference type="NCBIfam" id="TIGR01345">
    <property type="entry name" value="malate_syn_G"/>
    <property type="match status" value="1"/>
</dbReference>
<keyword evidence="7 11" id="KW-0460">Magnesium</keyword>
<keyword evidence="8 11" id="KW-0558">Oxidation</keyword>
<evidence type="ECO:0000256" key="11">
    <source>
        <dbReference type="HAMAP-Rule" id="MF_00641"/>
    </source>
</evidence>
<feature type="active site" description="Proton acceptor" evidence="11 13">
    <location>
        <position position="339"/>
    </location>
</feature>
<feature type="modified residue" description="Cysteine sulfenic acid (-SOH)" evidence="11">
    <location>
        <position position="616"/>
    </location>
</feature>
<feature type="domain" description="Malate synthase G alpha-beta insertion" evidence="17">
    <location>
        <begin position="159"/>
        <end position="234"/>
    </location>
</feature>
<feature type="active site" description="Proton donor" evidence="11 13">
    <location>
        <position position="630"/>
    </location>
</feature>
<dbReference type="Pfam" id="PF01274">
    <property type="entry name" value="MS_TIM-barrel"/>
    <property type="match status" value="1"/>
</dbReference>
<dbReference type="GO" id="GO:0004474">
    <property type="term" value="F:malate synthase activity"/>
    <property type="evidence" value="ECO:0007669"/>
    <property type="project" value="UniProtKB-UniRule"/>
</dbReference>
<dbReference type="PANTHER" id="PTHR42739">
    <property type="entry name" value="MALATE SYNTHASE G"/>
    <property type="match status" value="1"/>
</dbReference>
<dbReference type="EMBL" id="FOLH01000007">
    <property type="protein sequence ID" value="SFC47810.1"/>
    <property type="molecule type" value="Genomic_DNA"/>
</dbReference>
<evidence type="ECO:0000259" key="15">
    <source>
        <dbReference type="Pfam" id="PF01274"/>
    </source>
</evidence>
<evidence type="ECO:0000256" key="12">
    <source>
        <dbReference type="NCBIfam" id="TIGR01345"/>
    </source>
</evidence>
<comment type="pathway">
    <text evidence="11 14">Carbohydrate metabolism; glyoxylate cycle; (S)-malate from isocitrate: step 2/2.</text>
</comment>
<evidence type="ECO:0000256" key="3">
    <source>
        <dbReference type="ARBA" id="ARBA00022490"/>
    </source>
</evidence>
<dbReference type="RefSeq" id="WP_091964928.1">
    <property type="nucleotide sequence ID" value="NZ_FOLH01000007.1"/>
</dbReference>
<dbReference type="NCBIfam" id="NF002825">
    <property type="entry name" value="PRK02999.1"/>
    <property type="match status" value="1"/>
</dbReference>
<evidence type="ECO:0000256" key="9">
    <source>
        <dbReference type="ARBA" id="ARBA00047918"/>
    </source>
</evidence>
<evidence type="ECO:0000256" key="4">
    <source>
        <dbReference type="ARBA" id="ARBA00022532"/>
    </source>
</evidence>
<keyword evidence="3 11" id="KW-0963">Cytoplasm</keyword>
<dbReference type="GO" id="GO:0005829">
    <property type="term" value="C:cytosol"/>
    <property type="evidence" value="ECO:0007669"/>
    <property type="project" value="TreeGrafter"/>
</dbReference>
<protein>
    <recommendedName>
        <fullName evidence="11 12">Malate synthase G</fullName>
        <ecNumber evidence="11 12">2.3.3.9</ecNumber>
    </recommendedName>
</protein>
<comment type="similarity">
    <text evidence="11 14">Belongs to the malate synthase family. GlcB subfamily.</text>
</comment>
<comment type="function">
    <text evidence="10 11">Involved in the glycolate utilization. Catalyzes the condensation and subsequent hydrolysis of acetyl-coenzyme A (acetyl-CoA) and glyoxylate to form malate and CoA.</text>
</comment>
<reference evidence="19 20" key="1">
    <citation type="submission" date="2016-10" db="EMBL/GenBank/DDBJ databases">
        <authorList>
            <person name="de Groot N.N."/>
        </authorList>
    </citation>
    <scope>NUCLEOTIDE SEQUENCE [LARGE SCALE GENOMIC DNA]</scope>
    <source>
        <strain evidence="19 20">DSM 18438</strain>
    </source>
</reference>
<keyword evidence="5 11" id="KW-0808">Transferase</keyword>
<keyword evidence="20" id="KW-1185">Reference proteome</keyword>
<evidence type="ECO:0000256" key="13">
    <source>
        <dbReference type="PIRSR" id="PIRSR601465-50"/>
    </source>
</evidence>
<gene>
    <name evidence="11" type="primary">glcB</name>
    <name evidence="19" type="ORF">SAMN05660443_2792</name>
</gene>
<keyword evidence="2 11" id="KW-0329">Glyoxylate bypass</keyword>
<evidence type="ECO:0000256" key="10">
    <source>
        <dbReference type="ARBA" id="ARBA00054368"/>
    </source>
</evidence>
<feature type="binding site" evidence="11">
    <location>
        <begin position="124"/>
        <end position="125"/>
    </location>
    <ligand>
        <name>acetyl-CoA</name>
        <dbReference type="ChEBI" id="CHEBI:57288"/>
    </ligand>
</feature>
<dbReference type="Pfam" id="PF20659">
    <property type="entry name" value="MS_C"/>
    <property type="match status" value="1"/>
</dbReference>
<feature type="domain" description="Malate synthase N-terminal" evidence="16">
    <location>
        <begin position="16"/>
        <end position="71"/>
    </location>
</feature>
<dbReference type="EC" id="2.3.3.9" evidence="11 12"/>
<feature type="binding site" evidence="11">
    <location>
        <position position="339"/>
    </location>
    <ligand>
        <name>glyoxylate</name>
        <dbReference type="ChEBI" id="CHEBI:36655"/>
    </ligand>
</feature>
<feature type="binding site" evidence="11">
    <location>
        <position position="275"/>
    </location>
    <ligand>
        <name>acetyl-CoA</name>
        <dbReference type="ChEBI" id="CHEBI:57288"/>
    </ligand>
</feature>
<feature type="binding site" evidence="11">
    <location>
        <position position="117"/>
    </location>
    <ligand>
        <name>acetyl-CoA</name>
        <dbReference type="ChEBI" id="CHEBI:57288"/>
    </ligand>
</feature>